<organism evidence="1 2">
    <name type="scientific">Gossypium schwendimanii</name>
    <name type="common">Cotton</name>
    <dbReference type="NCBI Taxonomy" id="34291"/>
    <lineage>
        <taxon>Eukaryota</taxon>
        <taxon>Viridiplantae</taxon>
        <taxon>Streptophyta</taxon>
        <taxon>Embryophyta</taxon>
        <taxon>Tracheophyta</taxon>
        <taxon>Spermatophyta</taxon>
        <taxon>Magnoliopsida</taxon>
        <taxon>eudicotyledons</taxon>
        <taxon>Gunneridae</taxon>
        <taxon>Pentapetalae</taxon>
        <taxon>rosids</taxon>
        <taxon>malvids</taxon>
        <taxon>Malvales</taxon>
        <taxon>Malvaceae</taxon>
        <taxon>Malvoideae</taxon>
        <taxon>Gossypium</taxon>
    </lineage>
</organism>
<dbReference type="EMBL" id="JABFAF010000004">
    <property type="protein sequence ID" value="MBA0852520.1"/>
    <property type="molecule type" value="Genomic_DNA"/>
</dbReference>
<sequence>MEFFATQTPDGLKSLGIGLSTSSSAMDSYICSIILTTVMAITSTNGEAAALTAINLVLFVICAKRYSPTSFKNRAENMEMGTQEQANEA</sequence>
<dbReference type="Gene3D" id="1.20.1250.20">
    <property type="entry name" value="MFS general substrate transporter like domains"/>
    <property type="match status" value="1"/>
</dbReference>
<dbReference type="OrthoDB" id="8904098at2759"/>
<dbReference type="AlphaFoldDB" id="A0A7J9L1B8"/>
<evidence type="ECO:0000313" key="1">
    <source>
        <dbReference type="EMBL" id="MBA0852520.1"/>
    </source>
</evidence>
<evidence type="ECO:0000313" key="2">
    <source>
        <dbReference type="Proteomes" id="UP000593576"/>
    </source>
</evidence>
<protein>
    <submittedName>
        <fullName evidence="1">Uncharacterized protein</fullName>
    </submittedName>
</protein>
<name>A0A7J9L1B8_GOSSC</name>
<comment type="caution">
    <text evidence="1">The sequence shown here is derived from an EMBL/GenBank/DDBJ whole genome shotgun (WGS) entry which is preliminary data.</text>
</comment>
<accession>A0A7J9L1B8</accession>
<keyword evidence="2" id="KW-1185">Reference proteome</keyword>
<proteinExistence type="predicted"/>
<dbReference type="InterPro" id="IPR036259">
    <property type="entry name" value="MFS_trans_sf"/>
</dbReference>
<dbReference type="Proteomes" id="UP000593576">
    <property type="component" value="Unassembled WGS sequence"/>
</dbReference>
<gene>
    <name evidence="1" type="ORF">Goshw_006297</name>
</gene>
<reference evidence="1 2" key="1">
    <citation type="journal article" date="2019" name="Genome Biol. Evol.">
        <title>Insights into the evolution of the New World diploid cottons (Gossypium, subgenus Houzingenia) based on genome sequencing.</title>
        <authorList>
            <person name="Grover C.E."/>
            <person name="Arick M.A. 2nd"/>
            <person name="Thrash A."/>
            <person name="Conover J.L."/>
            <person name="Sanders W.S."/>
            <person name="Peterson D.G."/>
            <person name="Frelichowski J.E."/>
            <person name="Scheffler J.A."/>
            <person name="Scheffler B.E."/>
            <person name="Wendel J.F."/>
        </authorList>
    </citation>
    <scope>NUCLEOTIDE SEQUENCE [LARGE SCALE GENOMIC DNA]</scope>
    <source>
        <strain evidence="1">1</strain>
        <tissue evidence="1">Leaf</tissue>
    </source>
</reference>